<feature type="domain" description="CABIT" evidence="2">
    <location>
        <begin position="63"/>
        <end position="236"/>
    </location>
</feature>
<sequence>MDLNDENKAHLQWSDNPQTLTDLLNENTLPIVAKVYTETLPAESGNPGSFDIYQPLLIYKEITGKKVYAKIVQDDVLLSANRHEDDGHIIVVPTSYKGWFRLADDEDKPLTSIANIARIMPLKFLSSKLVSGYVYIREQGKSECFHHKVEIQPGVFYVKNIYEDFVRYTQGKIIKRKLLRCLECYLDDETEVLLPFDSQGLFYLIEVKPSTSKHVNIDNVAFVYNISDMITAGLTTDVVIQLVHGRPPKKSCGFTSKIKVCDLIKDKTIVACTLNKEKRLLELPLSPYPLFVKAHNDTELLISNQVFSQAVLYMEMVADNYANEMKVRYNYAVNNNTNKTEEVIVEEEEEEEEEDVKPETEVDAKYNGFETASRDNTFGSADDVFEDESLDTEIETTKL</sequence>
<protein>
    <recommendedName>
        <fullName evidence="2">CABIT domain-containing protein</fullName>
    </recommendedName>
</protein>
<dbReference type="EMBL" id="JARBDR010000276">
    <property type="protein sequence ID" value="KAJ8316680.1"/>
    <property type="molecule type" value="Genomic_DNA"/>
</dbReference>
<gene>
    <name evidence="3" type="ORF">KUTeg_005768</name>
</gene>
<feature type="compositionally biased region" description="Acidic residues" evidence="1">
    <location>
        <begin position="344"/>
        <end position="356"/>
    </location>
</feature>
<accession>A0ABQ9FLY1</accession>
<dbReference type="InterPro" id="IPR025946">
    <property type="entry name" value="CABIT_dom"/>
</dbReference>
<evidence type="ECO:0000313" key="3">
    <source>
        <dbReference type="EMBL" id="KAJ8316680.1"/>
    </source>
</evidence>
<reference evidence="3 4" key="1">
    <citation type="submission" date="2022-12" db="EMBL/GenBank/DDBJ databases">
        <title>Chromosome-level genome of Tegillarca granosa.</title>
        <authorList>
            <person name="Kim J."/>
        </authorList>
    </citation>
    <scope>NUCLEOTIDE SEQUENCE [LARGE SCALE GENOMIC DNA]</scope>
    <source>
        <strain evidence="3">Teg-2019</strain>
        <tissue evidence="3">Adductor muscle</tissue>
    </source>
</reference>
<feature type="compositionally biased region" description="Acidic residues" evidence="1">
    <location>
        <begin position="383"/>
        <end position="399"/>
    </location>
</feature>
<evidence type="ECO:0000259" key="2">
    <source>
        <dbReference type="Pfam" id="PF12736"/>
    </source>
</evidence>
<organism evidence="3 4">
    <name type="scientific">Tegillarca granosa</name>
    <name type="common">Malaysian cockle</name>
    <name type="synonym">Anadara granosa</name>
    <dbReference type="NCBI Taxonomy" id="220873"/>
    <lineage>
        <taxon>Eukaryota</taxon>
        <taxon>Metazoa</taxon>
        <taxon>Spiralia</taxon>
        <taxon>Lophotrochozoa</taxon>
        <taxon>Mollusca</taxon>
        <taxon>Bivalvia</taxon>
        <taxon>Autobranchia</taxon>
        <taxon>Pteriomorphia</taxon>
        <taxon>Arcoida</taxon>
        <taxon>Arcoidea</taxon>
        <taxon>Arcidae</taxon>
        <taxon>Tegillarca</taxon>
    </lineage>
</organism>
<name>A0ABQ9FLY1_TEGGR</name>
<comment type="caution">
    <text evidence="3">The sequence shown here is derived from an EMBL/GenBank/DDBJ whole genome shotgun (WGS) entry which is preliminary data.</text>
</comment>
<proteinExistence type="predicted"/>
<evidence type="ECO:0000313" key="4">
    <source>
        <dbReference type="Proteomes" id="UP001217089"/>
    </source>
</evidence>
<dbReference type="Pfam" id="PF12736">
    <property type="entry name" value="CABIT"/>
    <property type="match status" value="1"/>
</dbReference>
<evidence type="ECO:0000256" key="1">
    <source>
        <dbReference type="SAM" id="MobiDB-lite"/>
    </source>
</evidence>
<dbReference type="Proteomes" id="UP001217089">
    <property type="component" value="Unassembled WGS sequence"/>
</dbReference>
<keyword evidence="4" id="KW-1185">Reference proteome</keyword>
<feature type="region of interest" description="Disordered" evidence="1">
    <location>
        <begin position="344"/>
        <end position="399"/>
    </location>
</feature>